<organism evidence="1 2">
    <name type="scientific">Nocardia goodfellowii</name>
    <dbReference type="NCBI Taxonomy" id="882446"/>
    <lineage>
        <taxon>Bacteria</taxon>
        <taxon>Bacillati</taxon>
        <taxon>Actinomycetota</taxon>
        <taxon>Actinomycetes</taxon>
        <taxon>Mycobacteriales</taxon>
        <taxon>Nocardiaceae</taxon>
        <taxon>Nocardia</taxon>
    </lineage>
</organism>
<dbReference type="Gene3D" id="1.10.1660.10">
    <property type="match status" value="1"/>
</dbReference>
<comment type="caution">
    <text evidence="1">The sequence shown here is derived from an EMBL/GenBank/DDBJ whole genome shotgun (WGS) entry which is preliminary data.</text>
</comment>
<reference evidence="1 2" key="1">
    <citation type="submission" date="2021-03" db="EMBL/GenBank/DDBJ databases">
        <title>Sequencing the genomes of 1000 actinobacteria strains.</title>
        <authorList>
            <person name="Klenk H.-P."/>
        </authorList>
    </citation>
    <scope>NUCLEOTIDE SEQUENCE [LARGE SCALE GENOMIC DNA]</scope>
    <source>
        <strain evidence="1 2">DSM 45516</strain>
    </source>
</reference>
<proteinExistence type="predicted"/>
<name>A0ABS4QGH3_9NOCA</name>
<keyword evidence="1" id="KW-0238">DNA-binding</keyword>
<dbReference type="GO" id="GO:0003677">
    <property type="term" value="F:DNA binding"/>
    <property type="evidence" value="ECO:0007669"/>
    <property type="project" value="UniProtKB-KW"/>
</dbReference>
<dbReference type="EMBL" id="JAGGMR010000001">
    <property type="protein sequence ID" value="MBP2190194.1"/>
    <property type="molecule type" value="Genomic_DNA"/>
</dbReference>
<evidence type="ECO:0000313" key="2">
    <source>
        <dbReference type="Proteomes" id="UP001519325"/>
    </source>
</evidence>
<dbReference type="Proteomes" id="UP001519325">
    <property type="component" value="Unassembled WGS sequence"/>
</dbReference>
<dbReference type="InterPro" id="IPR009061">
    <property type="entry name" value="DNA-bd_dom_put_sf"/>
</dbReference>
<dbReference type="SUPFAM" id="SSF46955">
    <property type="entry name" value="Putative DNA-binding domain"/>
    <property type="match status" value="1"/>
</dbReference>
<evidence type="ECO:0000313" key="1">
    <source>
        <dbReference type="EMBL" id="MBP2190194.1"/>
    </source>
</evidence>
<keyword evidence="2" id="KW-1185">Reference proteome</keyword>
<dbReference type="RefSeq" id="WP_307869619.1">
    <property type="nucleotide sequence ID" value="NZ_JAGGMR010000001.1"/>
</dbReference>
<gene>
    <name evidence="1" type="ORF">BJ987_003095</name>
</gene>
<accession>A0ABS4QGH3</accession>
<sequence length="250" mass="27298">MRDDSKGGVQMVGTENGFMEYLQLQEGDPSLVTKSELIAAVRQAGYRLTTRKLAFYTAEGLVPHSVRVGSHSGVYPRVVVDLMKWILRARDAHVSTSALRELMPVWRFLIRVRAAGVLDIAELELVARQNVASVEGSINVPRLVIDTLGQSMDREIEILYKADARGSRLRKRSSAPDATLGFAIVKPADEVGDSQWFAATRIAIAPLRTYASESASTVILGAKPNEKLPPDPGEMIAAHIEYAKAESATP</sequence>
<protein>
    <submittedName>
        <fullName evidence="1">DNA-binding transcriptional MerR regulator</fullName>
    </submittedName>
</protein>